<evidence type="ECO:0000256" key="5">
    <source>
        <dbReference type="SAM" id="MobiDB-lite"/>
    </source>
</evidence>
<dbReference type="Gene3D" id="3.90.190.10">
    <property type="entry name" value="Protein tyrosine phosphatase superfamily"/>
    <property type="match status" value="1"/>
</dbReference>
<dbReference type="GO" id="GO:0005829">
    <property type="term" value="C:cytosol"/>
    <property type="evidence" value="ECO:0007669"/>
    <property type="project" value="TreeGrafter"/>
</dbReference>
<dbReference type="InterPro" id="IPR000387">
    <property type="entry name" value="Tyr_Pase_dom"/>
</dbReference>
<dbReference type="SMART" id="SM00195">
    <property type="entry name" value="DSPc"/>
    <property type="match status" value="1"/>
</dbReference>
<dbReference type="GO" id="GO:0008330">
    <property type="term" value="F:protein tyrosine/threonine phosphatase activity"/>
    <property type="evidence" value="ECO:0007669"/>
    <property type="project" value="TreeGrafter"/>
</dbReference>
<dbReference type="PRINTS" id="PR01764">
    <property type="entry name" value="MAPKPHPHTASE"/>
</dbReference>
<evidence type="ECO:0000313" key="8">
    <source>
        <dbReference type="EMBL" id="CAD7638021.1"/>
    </source>
</evidence>
<gene>
    <name evidence="8" type="ORF">ONB1V03_LOCUS1165</name>
</gene>
<dbReference type="GO" id="GO:0017017">
    <property type="term" value="F:MAP kinase tyrosine/serine/threonine phosphatase activity"/>
    <property type="evidence" value="ECO:0007669"/>
    <property type="project" value="InterPro"/>
</dbReference>
<dbReference type="EMBL" id="CAJPVJ010000167">
    <property type="protein sequence ID" value="CAG2161560.1"/>
    <property type="molecule type" value="Genomic_DNA"/>
</dbReference>
<organism evidence="8">
    <name type="scientific">Oppiella nova</name>
    <dbReference type="NCBI Taxonomy" id="334625"/>
    <lineage>
        <taxon>Eukaryota</taxon>
        <taxon>Metazoa</taxon>
        <taxon>Ecdysozoa</taxon>
        <taxon>Arthropoda</taxon>
        <taxon>Chelicerata</taxon>
        <taxon>Arachnida</taxon>
        <taxon>Acari</taxon>
        <taxon>Acariformes</taxon>
        <taxon>Sarcoptiformes</taxon>
        <taxon>Oribatida</taxon>
        <taxon>Brachypylina</taxon>
        <taxon>Oppioidea</taxon>
        <taxon>Oppiidae</taxon>
        <taxon>Oppiella</taxon>
    </lineage>
</organism>
<dbReference type="AlphaFoldDB" id="A0A7R9QA03"/>
<dbReference type="SUPFAM" id="SSF52799">
    <property type="entry name" value="(Phosphotyrosine protein) phosphatases II"/>
    <property type="match status" value="1"/>
</dbReference>
<feature type="region of interest" description="Disordered" evidence="5">
    <location>
        <begin position="193"/>
        <end position="212"/>
    </location>
</feature>
<dbReference type="PROSITE" id="PS50054">
    <property type="entry name" value="TYR_PHOSPHATASE_DUAL"/>
    <property type="match status" value="1"/>
</dbReference>
<dbReference type="FunFam" id="3.90.190.10:FF:000028">
    <property type="entry name" value="Dual specificity phosphatase 10"/>
    <property type="match status" value="1"/>
</dbReference>
<dbReference type="GO" id="GO:0033550">
    <property type="term" value="F:MAP kinase tyrosine phosphatase activity"/>
    <property type="evidence" value="ECO:0007669"/>
    <property type="project" value="TreeGrafter"/>
</dbReference>
<dbReference type="Proteomes" id="UP000728032">
    <property type="component" value="Unassembled WGS sequence"/>
</dbReference>
<evidence type="ECO:0000256" key="3">
    <source>
        <dbReference type="ARBA" id="ARBA00022801"/>
    </source>
</evidence>
<dbReference type="InterPro" id="IPR020422">
    <property type="entry name" value="TYR_PHOSPHATASE_DUAL_dom"/>
</dbReference>
<dbReference type="PROSITE" id="PS50056">
    <property type="entry name" value="TYR_PHOSPHATASE_2"/>
    <property type="match status" value="1"/>
</dbReference>
<evidence type="ECO:0000256" key="2">
    <source>
        <dbReference type="ARBA" id="ARBA00013064"/>
    </source>
</evidence>
<accession>A0A7R9QA03</accession>
<comment type="similarity">
    <text evidence="1">Belongs to the protein-tyrosine phosphatase family. Non-receptor class dual specificity subfamily.</text>
</comment>
<dbReference type="InterPro" id="IPR016130">
    <property type="entry name" value="Tyr_Pase_AS"/>
</dbReference>
<dbReference type="Pfam" id="PF00782">
    <property type="entry name" value="DSPc"/>
    <property type="match status" value="1"/>
</dbReference>
<keyword evidence="4" id="KW-0904">Protein phosphatase</keyword>
<evidence type="ECO:0000259" key="7">
    <source>
        <dbReference type="PROSITE" id="PS50056"/>
    </source>
</evidence>
<evidence type="ECO:0000313" key="9">
    <source>
        <dbReference type="Proteomes" id="UP000728032"/>
    </source>
</evidence>
<keyword evidence="3" id="KW-0378">Hydrolase</keyword>
<dbReference type="EC" id="3.1.3.48" evidence="2"/>
<evidence type="ECO:0000259" key="6">
    <source>
        <dbReference type="PROSITE" id="PS50054"/>
    </source>
</evidence>
<dbReference type="InterPro" id="IPR029021">
    <property type="entry name" value="Prot-tyrosine_phosphatase-like"/>
</dbReference>
<dbReference type="EMBL" id="OC914992">
    <property type="protein sequence ID" value="CAD7638021.1"/>
    <property type="molecule type" value="Genomic_DNA"/>
</dbReference>
<feature type="domain" description="Tyrosine-protein phosphatase" evidence="6">
    <location>
        <begin position="15"/>
        <end position="158"/>
    </location>
</feature>
<evidence type="ECO:0000256" key="4">
    <source>
        <dbReference type="ARBA" id="ARBA00022912"/>
    </source>
</evidence>
<dbReference type="InterPro" id="IPR008343">
    <property type="entry name" value="MKP"/>
</dbReference>
<dbReference type="PROSITE" id="PS00383">
    <property type="entry name" value="TYR_PHOSPHATASE_1"/>
    <property type="match status" value="1"/>
</dbReference>
<keyword evidence="9" id="KW-1185">Reference proteome</keyword>
<protein>
    <recommendedName>
        <fullName evidence="2">protein-tyrosine-phosphatase</fullName>
        <ecNumber evidence="2">3.1.3.48</ecNumber>
    </recommendedName>
</protein>
<evidence type="ECO:0000256" key="1">
    <source>
        <dbReference type="ARBA" id="ARBA00008601"/>
    </source>
</evidence>
<feature type="domain" description="Tyrosine specific protein phosphatases" evidence="7">
    <location>
        <begin position="79"/>
        <end position="137"/>
    </location>
</feature>
<dbReference type="InterPro" id="IPR000340">
    <property type="entry name" value="Dual-sp_phosphatase_cat-dom"/>
</dbReference>
<proteinExistence type="inferred from homology"/>
<dbReference type="PRINTS" id="PR01908">
    <property type="entry name" value="ADSPHPHTASE"/>
</dbReference>
<name>A0A7R9QA03_9ACAR</name>
<sequence>MKAMVDSNVSDPCVKPSPILPFLFLGNEKDATDCHCLEQLGITYVLNITSQMPDTYDQRPGLRYKQLLAVDSYHQNLKQYFEEAFDFIDEARQKGCNVLVHCHAGISRSATITIAYLMRHLWMNLVDAYSLVKSKRPIISPNLNFMGQLLELEQTLHPKKSPESADNCRKSSISVSSATSVDTDVVVVSHQNSCDSGADSRQSAAPPTILSL</sequence>
<dbReference type="PANTHER" id="PTHR10159">
    <property type="entry name" value="DUAL SPECIFICITY PROTEIN PHOSPHATASE"/>
    <property type="match status" value="1"/>
</dbReference>
<dbReference type="OrthoDB" id="6513877at2759"/>
<dbReference type="PANTHER" id="PTHR10159:SF528">
    <property type="entry name" value="PUCKERED, ISOFORM A"/>
    <property type="match status" value="1"/>
</dbReference>
<dbReference type="GO" id="GO:0043409">
    <property type="term" value="P:negative regulation of MAPK cascade"/>
    <property type="evidence" value="ECO:0007669"/>
    <property type="project" value="TreeGrafter"/>
</dbReference>
<reference evidence="8" key="1">
    <citation type="submission" date="2020-11" db="EMBL/GenBank/DDBJ databases">
        <authorList>
            <person name="Tran Van P."/>
        </authorList>
    </citation>
    <scope>NUCLEOTIDE SEQUENCE</scope>
</reference>